<evidence type="ECO:0000313" key="3">
    <source>
        <dbReference type="Proteomes" id="UP001234178"/>
    </source>
</evidence>
<gene>
    <name evidence="2" type="ORF">OUZ56_009970</name>
</gene>
<proteinExistence type="predicted"/>
<keyword evidence="1" id="KW-0472">Membrane</keyword>
<evidence type="ECO:0000256" key="1">
    <source>
        <dbReference type="SAM" id="Phobius"/>
    </source>
</evidence>
<feature type="transmembrane region" description="Helical" evidence="1">
    <location>
        <begin position="145"/>
        <end position="165"/>
    </location>
</feature>
<dbReference type="Proteomes" id="UP001234178">
    <property type="component" value="Unassembled WGS sequence"/>
</dbReference>
<sequence>MLKNTLNRTMHLRRSTQTLIYWCASSRINEMFDINSQPKENWLMEVPLLRHWIKVVLVVDTDHQSIHAMADFEGSQNLRVGKYSFAVDTNYSEAVEIVFGLIAVGHFDLARMNKICSEINSCLHSASKSLASSGIRRLIFGSRKFLLYFGWSSTTVLLLYSRALVFRRIGCLVLTRKLCSFLPASWNLAMIADLQSSYSSSSPCSDTYSSCQSRASPLSLSEKKLYLYSNSTNSFQLRINAALGVLISDSGFVISWVFKFGFSGGEVSLQYNQTKKHGTTLNIVANNTAFIQNCKWHIGCGLDGGGVWSLGHVGVALVYTLRTLNVRADLPSSVKHF</sequence>
<protein>
    <submittedName>
        <fullName evidence="2">Uncharacterized protein</fullName>
    </submittedName>
</protein>
<name>A0ABR0AHK9_9CRUS</name>
<reference evidence="2 3" key="1">
    <citation type="journal article" date="2023" name="Nucleic Acids Res.">
        <title>The hologenome of Daphnia magna reveals possible DNA methylation and microbiome-mediated evolution of the host genome.</title>
        <authorList>
            <person name="Chaturvedi A."/>
            <person name="Li X."/>
            <person name="Dhandapani V."/>
            <person name="Marshall H."/>
            <person name="Kissane S."/>
            <person name="Cuenca-Cambronero M."/>
            <person name="Asole G."/>
            <person name="Calvet F."/>
            <person name="Ruiz-Romero M."/>
            <person name="Marangio P."/>
            <person name="Guigo R."/>
            <person name="Rago D."/>
            <person name="Mirbahai L."/>
            <person name="Eastwood N."/>
            <person name="Colbourne J.K."/>
            <person name="Zhou J."/>
            <person name="Mallon E."/>
            <person name="Orsini L."/>
        </authorList>
    </citation>
    <scope>NUCLEOTIDE SEQUENCE [LARGE SCALE GENOMIC DNA]</scope>
    <source>
        <strain evidence="2">LRV0_1</strain>
    </source>
</reference>
<comment type="caution">
    <text evidence="2">The sequence shown here is derived from an EMBL/GenBank/DDBJ whole genome shotgun (WGS) entry which is preliminary data.</text>
</comment>
<keyword evidence="3" id="KW-1185">Reference proteome</keyword>
<keyword evidence="1" id="KW-1133">Transmembrane helix</keyword>
<organism evidence="2 3">
    <name type="scientific">Daphnia magna</name>
    <dbReference type="NCBI Taxonomy" id="35525"/>
    <lineage>
        <taxon>Eukaryota</taxon>
        <taxon>Metazoa</taxon>
        <taxon>Ecdysozoa</taxon>
        <taxon>Arthropoda</taxon>
        <taxon>Crustacea</taxon>
        <taxon>Branchiopoda</taxon>
        <taxon>Diplostraca</taxon>
        <taxon>Cladocera</taxon>
        <taxon>Anomopoda</taxon>
        <taxon>Daphniidae</taxon>
        <taxon>Daphnia</taxon>
    </lineage>
</organism>
<keyword evidence="1" id="KW-0812">Transmembrane</keyword>
<dbReference type="EMBL" id="JAOYFB010000037">
    <property type="protein sequence ID" value="KAK4024548.1"/>
    <property type="molecule type" value="Genomic_DNA"/>
</dbReference>
<accession>A0ABR0AHK9</accession>
<evidence type="ECO:0000313" key="2">
    <source>
        <dbReference type="EMBL" id="KAK4024548.1"/>
    </source>
</evidence>